<evidence type="ECO:0000313" key="4">
    <source>
        <dbReference type="EMBL" id="CAD9677208.1"/>
    </source>
</evidence>
<dbReference type="SUPFAM" id="SSF58038">
    <property type="entry name" value="SNARE fusion complex"/>
    <property type="match status" value="1"/>
</dbReference>
<evidence type="ECO:0000256" key="3">
    <source>
        <dbReference type="SAM" id="Phobius"/>
    </source>
</evidence>
<keyword evidence="1" id="KW-0175">Coiled coil</keyword>
<organism evidence="4">
    <name type="scientific">Eucampia antarctica</name>
    <dbReference type="NCBI Taxonomy" id="49252"/>
    <lineage>
        <taxon>Eukaryota</taxon>
        <taxon>Sar</taxon>
        <taxon>Stramenopiles</taxon>
        <taxon>Ochrophyta</taxon>
        <taxon>Bacillariophyta</taxon>
        <taxon>Mediophyceae</taxon>
        <taxon>Biddulphiophycidae</taxon>
        <taxon>Hemiaulales</taxon>
        <taxon>Hemiaulaceae</taxon>
        <taxon>Eucampia</taxon>
    </lineage>
</organism>
<feature type="coiled-coil region" evidence="1">
    <location>
        <begin position="88"/>
        <end position="122"/>
    </location>
</feature>
<keyword evidence="3" id="KW-0812">Transmembrane</keyword>
<keyword evidence="3" id="KW-1133">Transmembrane helix</keyword>
<feature type="compositionally biased region" description="Polar residues" evidence="2">
    <location>
        <begin position="15"/>
        <end position="32"/>
    </location>
</feature>
<gene>
    <name evidence="4" type="ORF">EANT1437_LOCUS8653</name>
</gene>
<feature type="transmembrane region" description="Helical" evidence="3">
    <location>
        <begin position="125"/>
        <end position="149"/>
    </location>
</feature>
<feature type="compositionally biased region" description="Low complexity" evidence="2">
    <location>
        <begin position="33"/>
        <end position="44"/>
    </location>
</feature>
<evidence type="ECO:0000256" key="2">
    <source>
        <dbReference type="SAM" id="MobiDB-lite"/>
    </source>
</evidence>
<sequence>MSYGSGSPVWGKGGNNHNMMDTEAQSGLNNRHQGGYQSGAGSYQPPRVAGDYAEQQTGVVEDTMRTHYQTEGTAATVLSQMTTQRNQLEGAHNDVHNMKETTEKAKNELINLIAKVRAKKRKLQLIVAALSAIDLFLFFRIAVCGGSFFCRRY</sequence>
<dbReference type="AlphaFoldDB" id="A0A7S2WAS3"/>
<dbReference type="Gene3D" id="1.20.5.110">
    <property type="match status" value="1"/>
</dbReference>
<proteinExistence type="predicted"/>
<evidence type="ECO:0000256" key="1">
    <source>
        <dbReference type="SAM" id="Coils"/>
    </source>
</evidence>
<dbReference type="EMBL" id="HBHI01016824">
    <property type="protein sequence ID" value="CAD9677208.1"/>
    <property type="molecule type" value="Transcribed_RNA"/>
</dbReference>
<accession>A0A7S2WAS3</accession>
<keyword evidence="3" id="KW-0472">Membrane</keyword>
<protein>
    <recommendedName>
        <fullName evidence="5">t-SNARE coiled-coil homology domain-containing protein</fullName>
    </recommendedName>
</protein>
<reference evidence="4" key="1">
    <citation type="submission" date="2021-01" db="EMBL/GenBank/DDBJ databases">
        <authorList>
            <person name="Corre E."/>
            <person name="Pelletier E."/>
            <person name="Niang G."/>
            <person name="Scheremetjew M."/>
            <person name="Finn R."/>
            <person name="Kale V."/>
            <person name="Holt S."/>
            <person name="Cochrane G."/>
            <person name="Meng A."/>
            <person name="Brown T."/>
            <person name="Cohen L."/>
        </authorList>
    </citation>
    <scope>NUCLEOTIDE SEQUENCE</scope>
    <source>
        <strain evidence="4">CCMP1452</strain>
    </source>
</reference>
<feature type="region of interest" description="Disordered" evidence="2">
    <location>
        <begin position="1"/>
        <end position="44"/>
    </location>
</feature>
<name>A0A7S2WAS3_9STRA</name>
<evidence type="ECO:0008006" key="5">
    <source>
        <dbReference type="Google" id="ProtNLM"/>
    </source>
</evidence>